<dbReference type="PANTHER" id="PTHR19328:SF13">
    <property type="entry name" value="HIPL1 PROTEIN"/>
    <property type="match status" value="1"/>
</dbReference>
<dbReference type="InterPro" id="IPR012938">
    <property type="entry name" value="Glc/Sorbosone_DH"/>
</dbReference>
<dbReference type="Gene3D" id="2.120.10.30">
    <property type="entry name" value="TolB, C-terminal domain"/>
    <property type="match status" value="1"/>
</dbReference>
<name>A0A5B2VTD5_9BACT</name>
<evidence type="ECO:0000313" key="3">
    <source>
        <dbReference type="EMBL" id="KAA2241556.1"/>
    </source>
</evidence>
<feature type="domain" description="Glucose/Sorbosone dehydrogenase" evidence="2">
    <location>
        <begin position="47"/>
        <end position="359"/>
    </location>
</feature>
<organism evidence="3 4">
    <name type="scientific">Chitinophaga agrisoli</name>
    <dbReference type="NCBI Taxonomy" id="2607653"/>
    <lineage>
        <taxon>Bacteria</taxon>
        <taxon>Pseudomonadati</taxon>
        <taxon>Bacteroidota</taxon>
        <taxon>Chitinophagia</taxon>
        <taxon>Chitinophagales</taxon>
        <taxon>Chitinophagaceae</taxon>
        <taxon>Chitinophaga</taxon>
    </lineage>
</organism>
<evidence type="ECO:0000313" key="4">
    <source>
        <dbReference type="Proteomes" id="UP000324611"/>
    </source>
</evidence>
<accession>A0A5B2VTD5</accession>
<dbReference type="InterPro" id="IPR011041">
    <property type="entry name" value="Quinoprot_gluc/sorb_DH_b-prop"/>
</dbReference>
<dbReference type="AlphaFoldDB" id="A0A5B2VTD5"/>
<protein>
    <submittedName>
        <fullName evidence="3">PQQ-dependent sugar dehydrogenase</fullName>
    </submittedName>
</protein>
<reference evidence="3 4" key="2">
    <citation type="submission" date="2019-09" db="EMBL/GenBank/DDBJ databases">
        <authorList>
            <person name="Jin C."/>
        </authorList>
    </citation>
    <scope>NUCLEOTIDE SEQUENCE [LARGE SCALE GENOMIC DNA]</scope>
    <source>
        <strain evidence="3 4">BN140078</strain>
    </source>
</reference>
<evidence type="ECO:0000256" key="1">
    <source>
        <dbReference type="SAM" id="SignalP"/>
    </source>
</evidence>
<feature type="signal peptide" evidence="1">
    <location>
        <begin position="1"/>
        <end position="22"/>
    </location>
</feature>
<dbReference type="SUPFAM" id="SSF50952">
    <property type="entry name" value="Soluble quinoprotein glucose dehydrogenase"/>
    <property type="match status" value="1"/>
</dbReference>
<proteinExistence type="predicted"/>
<evidence type="ECO:0000259" key="2">
    <source>
        <dbReference type="Pfam" id="PF07995"/>
    </source>
</evidence>
<dbReference type="PANTHER" id="PTHR19328">
    <property type="entry name" value="HEDGEHOG-INTERACTING PROTEIN"/>
    <property type="match status" value="1"/>
</dbReference>
<dbReference type="EMBL" id="VUOC01000003">
    <property type="protein sequence ID" value="KAA2241556.1"/>
    <property type="molecule type" value="Genomic_DNA"/>
</dbReference>
<keyword evidence="4" id="KW-1185">Reference proteome</keyword>
<dbReference type="Pfam" id="PF07995">
    <property type="entry name" value="GSDH"/>
    <property type="match status" value="1"/>
</dbReference>
<sequence>MKTPLILILCLLGAGIVSITCSKDSRPPEDEEEDWPADSVRTVAAQLNFPWEILWGPDDHIWMTERDGRVSRIEPRTGELIPLLTIPDVTSNGEGGLLGMTLHPDFPQQPYVYLVYNYENGGAYREKVVRYSYANNTLASPQILLDNINASGIHNGSRLLITPDNKLLITTGDASNSQHAQNTAVPNGKVLRINLDGSIPGDNPLPNNPLWSYGHRNQQGLVLANGKLYAAEHGPNIEDEVNIIERQRNYGWPAVNGPCDEAGETAFCTQQNVRSPIWSSGSSTVATSGMDYYNHDRISQWGNSLLVATLKAQRLYQLQLSQDGQSVTNARTWFSNAFGRLRDVCVSPAGRVYLCTSNGGNNDKVIEISSLD</sequence>
<dbReference type="Proteomes" id="UP000324611">
    <property type="component" value="Unassembled WGS sequence"/>
</dbReference>
<keyword evidence="1" id="KW-0732">Signal</keyword>
<dbReference type="InterPro" id="IPR011042">
    <property type="entry name" value="6-blade_b-propeller_TolB-like"/>
</dbReference>
<dbReference type="RefSeq" id="WP_149839068.1">
    <property type="nucleotide sequence ID" value="NZ_VUOC01000003.1"/>
</dbReference>
<comment type="caution">
    <text evidence="3">The sequence shown here is derived from an EMBL/GenBank/DDBJ whole genome shotgun (WGS) entry which is preliminary data.</text>
</comment>
<reference evidence="3 4" key="1">
    <citation type="submission" date="2019-09" db="EMBL/GenBank/DDBJ databases">
        <title>Chitinophaga ginsengihumi sp. nov., isolated from soil of ginseng rhizosphere.</title>
        <authorList>
            <person name="Lee J."/>
        </authorList>
    </citation>
    <scope>NUCLEOTIDE SEQUENCE [LARGE SCALE GENOMIC DNA]</scope>
    <source>
        <strain evidence="3 4">BN140078</strain>
    </source>
</reference>
<gene>
    <name evidence="3" type="ORF">F0L74_16840</name>
</gene>
<feature type="chain" id="PRO_5023036428" evidence="1">
    <location>
        <begin position="23"/>
        <end position="372"/>
    </location>
</feature>